<feature type="region of interest" description="Disordered" evidence="1">
    <location>
        <begin position="228"/>
        <end position="261"/>
    </location>
</feature>
<comment type="caution">
    <text evidence="2">The sequence shown here is derived from an EMBL/GenBank/DDBJ whole genome shotgun (WGS) entry which is preliminary data.</text>
</comment>
<gene>
    <name evidence="2" type="ORF">CORC01_14273</name>
</gene>
<dbReference type="GeneID" id="34567394"/>
<dbReference type="AlphaFoldDB" id="A0A1G4AMT4"/>
<feature type="compositionally biased region" description="Basic and acidic residues" evidence="1">
    <location>
        <begin position="239"/>
        <end position="261"/>
    </location>
</feature>
<feature type="compositionally biased region" description="Polar residues" evidence="1">
    <location>
        <begin position="23"/>
        <end position="33"/>
    </location>
</feature>
<dbReference type="OrthoDB" id="4395072at2759"/>
<organism evidence="2 3">
    <name type="scientific">Colletotrichum orchidophilum</name>
    <dbReference type="NCBI Taxonomy" id="1209926"/>
    <lineage>
        <taxon>Eukaryota</taxon>
        <taxon>Fungi</taxon>
        <taxon>Dikarya</taxon>
        <taxon>Ascomycota</taxon>
        <taxon>Pezizomycotina</taxon>
        <taxon>Sordariomycetes</taxon>
        <taxon>Hypocreomycetidae</taxon>
        <taxon>Glomerellales</taxon>
        <taxon>Glomerellaceae</taxon>
        <taxon>Colletotrichum</taxon>
    </lineage>
</organism>
<reference evidence="2 3" key="1">
    <citation type="submission" date="2016-09" db="EMBL/GenBank/DDBJ databases">
        <authorList>
            <person name="Capua I."/>
            <person name="De Benedictis P."/>
            <person name="Joannis T."/>
            <person name="Lombin L.H."/>
            <person name="Cattoli G."/>
        </authorList>
    </citation>
    <scope>NUCLEOTIDE SEQUENCE [LARGE SCALE GENOMIC DNA]</scope>
    <source>
        <strain evidence="2 3">IMI 309357</strain>
    </source>
</reference>
<dbReference type="STRING" id="1209926.A0A1G4AMT4"/>
<keyword evidence="3" id="KW-1185">Reference proteome</keyword>
<proteinExistence type="predicted"/>
<dbReference type="EMBL" id="MJBS01000261">
    <property type="protein sequence ID" value="OHE90431.1"/>
    <property type="molecule type" value="Genomic_DNA"/>
</dbReference>
<name>A0A1G4AMT4_9PEZI</name>
<dbReference type="RefSeq" id="XP_022467608.1">
    <property type="nucleotide sequence ID" value="XM_022625884.1"/>
</dbReference>
<evidence type="ECO:0000256" key="1">
    <source>
        <dbReference type="SAM" id="MobiDB-lite"/>
    </source>
</evidence>
<evidence type="ECO:0000313" key="2">
    <source>
        <dbReference type="EMBL" id="OHE90431.1"/>
    </source>
</evidence>
<dbReference type="Proteomes" id="UP000176998">
    <property type="component" value="Unassembled WGS sequence"/>
</dbReference>
<protein>
    <submittedName>
        <fullName evidence="2">Uncharacterized protein</fullName>
    </submittedName>
</protein>
<evidence type="ECO:0000313" key="3">
    <source>
        <dbReference type="Proteomes" id="UP000176998"/>
    </source>
</evidence>
<feature type="region of interest" description="Disordered" evidence="1">
    <location>
        <begin position="1"/>
        <end position="37"/>
    </location>
</feature>
<accession>A0A1G4AMT4</accession>
<sequence length="518" mass="57493">MMKPVATFQQPPLPSAGPVTAKKTASQATSQHSKAPAMSLTEKLQGWFTQLRTWVPSGLRFEAGQDHPPPDQSPQEVPQPNLVEELSIAPSLSSSQEPDIDSIQIAFNNTFVNTHIQLDQTYILVHTVDATTDVFEPSITPYNTHSHIESAHHLLFKVSPPKFASSACGLRLSASSSREKQERHRLCHIGGLIIVEQKDKEFQNETVAFVTTAHGLIDLLRDVNEADEFSKSSQSSTHTDSENENHNEEGESKKTKDKDIGSNEYLHDQVSGSNAEDIDHQDSFKDLSLEIGSWTTVEPVFPIQFTETRWLGPLRNNGNFTSDNLVANREIELLTAEDATCTADFALFSRKGFEGLRNYYSATEQPGKIIYVQSSIDNDRLSEGDAHLVLDPERSSSCHLLKGIFPIHIGKATFETRRIIMEKPLAQGASGSWVVRGGDLCGSVIMISRSEPTALIMTAEDLFESIQRASISPVTARVASALDMEIIRMRPWSQVWAQISMPTSFQTVIQFFDFLPKV</sequence>